<evidence type="ECO:0000256" key="3">
    <source>
        <dbReference type="ARBA" id="ARBA00023002"/>
    </source>
</evidence>
<proteinExistence type="inferred from homology"/>
<dbReference type="InterPro" id="IPR051260">
    <property type="entry name" value="Diverse_substr_monoxygenases"/>
</dbReference>
<dbReference type="EMBL" id="FWFN01000002">
    <property type="protein sequence ID" value="SLN23240.1"/>
    <property type="molecule type" value="Genomic_DNA"/>
</dbReference>
<dbReference type="EC" id="1.14.14.10" evidence="8"/>
<evidence type="ECO:0000256" key="1">
    <source>
        <dbReference type="ARBA" id="ARBA00022630"/>
    </source>
</evidence>
<dbReference type="PIRSF" id="PIRSF000337">
    <property type="entry name" value="NTA_MOA"/>
    <property type="match status" value="1"/>
</dbReference>
<keyword evidence="4 8" id="KW-0503">Monooxygenase</keyword>
<evidence type="ECO:0000313" key="9">
    <source>
        <dbReference type="Proteomes" id="UP000193963"/>
    </source>
</evidence>
<comment type="similarity">
    <text evidence="5">Belongs to the NtaA/SnaA/DszA monooxygenase family.</text>
</comment>
<evidence type="ECO:0000313" key="8">
    <source>
        <dbReference type="EMBL" id="SLN23240.1"/>
    </source>
</evidence>
<evidence type="ECO:0000259" key="7">
    <source>
        <dbReference type="Pfam" id="PF00296"/>
    </source>
</evidence>
<dbReference type="OrthoDB" id="9779442at2"/>
<evidence type="ECO:0000256" key="2">
    <source>
        <dbReference type="ARBA" id="ARBA00022643"/>
    </source>
</evidence>
<keyword evidence="1 6" id="KW-0285">Flavoprotein</keyword>
<dbReference type="InterPro" id="IPR011251">
    <property type="entry name" value="Luciferase-like_dom"/>
</dbReference>
<gene>
    <name evidence="8" type="primary">ntaA</name>
    <name evidence="8" type="ORF">PSM7751_00749</name>
</gene>
<dbReference type="Proteomes" id="UP000193963">
    <property type="component" value="Unassembled WGS sequence"/>
</dbReference>
<feature type="domain" description="Luciferase-like" evidence="7">
    <location>
        <begin position="34"/>
        <end position="296"/>
    </location>
</feature>
<dbReference type="NCBIfam" id="TIGR03860">
    <property type="entry name" value="FMN_nitrolo"/>
    <property type="match status" value="1"/>
</dbReference>
<dbReference type="Pfam" id="PF00296">
    <property type="entry name" value="Bac_luciferase"/>
    <property type="match status" value="1"/>
</dbReference>
<feature type="binding site" evidence="6">
    <location>
        <position position="149"/>
    </location>
    <ligand>
        <name>FMN</name>
        <dbReference type="ChEBI" id="CHEBI:58210"/>
    </ligand>
</feature>
<dbReference type="PANTHER" id="PTHR30011:SF16">
    <property type="entry name" value="C2H2 FINGER DOMAIN TRANSCRIPTION FACTOR (EUROFUNG)-RELATED"/>
    <property type="match status" value="1"/>
</dbReference>
<feature type="binding site" evidence="6">
    <location>
        <position position="58"/>
    </location>
    <ligand>
        <name>FMN</name>
        <dbReference type="ChEBI" id="CHEBI:58210"/>
    </ligand>
</feature>
<keyword evidence="9" id="KW-1185">Reference proteome</keyword>
<evidence type="ECO:0000256" key="5">
    <source>
        <dbReference type="ARBA" id="ARBA00033748"/>
    </source>
</evidence>
<dbReference type="InterPro" id="IPR036661">
    <property type="entry name" value="Luciferase-like_sf"/>
</dbReference>
<reference evidence="8 9" key="1">
    <citation type="submission" date="2017-03" db="EMBL/GenBank/DDBJ databases">
        <authorList>
            <person name="Afonso C.L."/>
            <person name="Miller P.J."/>
            <person name="Scott M.A."/>
            <person name="Spackman E."/>
            <person name="Goraichik I."/>
            <person name="Dimitrov K.M."/>
            <person name="Suarez D.L."/>
            <person name="Swayne D.E."/>
        </authorList>
    </citation>
    <scope>NUCLEOTIDE SEQUENCE [LARGE SCALE GENOMIC DNA]</scope>
    <source>
        <strain evidence="8 9">CECT 7751</strain>
    </source>
</reference>
<dbReference type="RefSeq" id="WP_085886671.1">
    <property type="nucleotide sequence ID" value="NZ_FWFN01000002.1"/>
</dbReference>
<name>A0A1X6YLK5_9RHOB</name>
<evidence type="ECO:0000256" key="4">
    <source>
        <dbReference type="ARBA" id="ARBA00023033"/>
    </source>
</evidence>
<organism evidence="8 9">
    <name type="scientific">Pseudooceanicola marinus</name>
    <dbReference type="NCBI Taxonomy" id="396013"/>
    <lineage>
        <taxon>Bacteria</taxon>
        <taxon>Pseudomonadati</taxon>
        <taxon>Pseudomonadota</taxon>
        <taxon>Alphaproteobacteria</taxon>
        <taxon>Rhodobacterales</taxon>
        <taxon>Paracoccaceae</taxon>
        <taxon>Pseudooceanicola</taxon>
    </lineage>
</organism>
<feature type="binding site" evidence="6">
    <location>
        <position position="97"/>
    </location>
    <ligand>
        <name>FMN</name>
        <dbReference type="ChEBI" id="CHEBI:58210"/>
    </ligand>
</feature>
<evidence type="ECO:0000256" key="6">
    <source>
        <dbReference type="PIRSR" id="PIRSR000337-1"/>
    </source>
</evidence>
<protein>
    <submittedName>
        <fullName evidence="8">Nitrilotriacetate monooxygenase component A</fullName>
        <ecNumber evidence="8">1.14.14.10</ecNumber>
    </submittedName>
</protein>
<keyword evidence="3 8" id="KW-0560">Oxidoreductase</keyword>
<accession>A0A1X6YLK5</accession>
<dbReference type="AlphaFoldDB" id="A0A1X6YLK5"/>
<dbReference type="InterPro" id="IPR016215">
    <property type="entry name" value="NTA_MOA"/>
</dbReference>
<dbReference type="GO" id="GO:0018529">
    <property type="term" value="F:nitrilotriacetate monooxygenase activity"/>
    <property type="evidence" value="ECO:0007669"/>
    <property type="project" value="UniProtKB-EC"/>
</dbReference>
<dbReference type="PANTHER" id="PTHR30011">
    <property type="entry name" value="ALKANESULFONATE MONOOXYGENASE-RELATED"/>
    <property type="match status" value="1"/>
</dbReference>
<sequence length="435" mass="46941">MKLRDTLCIGMSLAPTWLRDEGWRRPDSGIEGLFSAEFALDIARRAEAAHLDFAFRPDTHSLPVPVMETSFGFASLDSVLMMAALVEGTSRIGLVPTISTTFGHPYLTARQLMSLHWMSQGRAGCNIVTALQGQQNFGLTEMPSSAERYARAGEFVAAMQALWQSFPAEALRIDRATGQFADTALIRPADHHGAAFDIEGPLNIPAFPGPHIPMMQAGASAGGVALAGQMADMVFAQTLTLQDALAARQALSRAAKTAGRASRDVRLLPGLSLYLADSRAEARDLFEANHARVDRPARLARLREATGLDLAAWPEDRPVRSADLPAVPPPSRFPSYGALLRALIAQEDLTVNGLLARPELLASVHWQIIGTVEDAARTISHWFEAGAIDGFVAVPGGAPRSMHLTLEQLVPRLAEAGLFRKRYTTSTLAEHLAEG</sequence>
<dbReference type="Gene3D" id="3.20.20.30">
    <property type="entry name" value="Luciferase-like domain"/>
    <property type="match status" value="1"/>
</dbReference>
<keyword evidence="2 6" id="KW-0288">FMN</keyword>
<feature type="binding site" evidence="6">
    <location>
        <position position="220"/>
    </location>
    <ligand>
        <name>FMN</name>
        <dbReference type="ChEBI" id="CHEBI:58210"/>
    </ligand>
</feature>
<dbReference type="SUPFAM" id="SSF51679">
    <property type="entry name" value="Bacterial luciferase-like"/>
    <property type="match status" value="1"/>
</dbReference>